<dbReference type="RefSeq" id="XP_051441668.1">
    <property type="nucleotide sequence ID" value="XM_051584307.1"/>
</dbReference>
<dbReference type="GO" id="GO:0034993">
    <property type="term" value="C:meiotic nuclear membrane microtubule tethering complex"/>
    <property type="evidence" value="ECO:0007669"/>
    <property type="project" value="TreeGrafter"/>
</dbReference>
<evidence type="ECO:0000313" key="6">
    <source>
        <dbReference type="EMBL" id="KAI8576664.1"/>
    </source>
</evidence>
<keyword evidence="2" id="KW-0812">Transmembrane</keyword>
<evidence type="ECO:0000256" key="4">
    <source>
        <dbReference type="ARBA" id="ARBA00023136"/>
    </source>
</evidence>
<name>A0AAD5E4R2_UMBRA</name>
<proteinExistence type="predicted"/>
<dbReference type="PROSITE" id="PS51469">
    <property type="entry name" value="SUN"/>
    <property type="match status" value="1"/>
</dbReference>
<organism evidence="6 7">
    <name type="scientific">Umbelopsis ramanniana AG</name>
    <dbReference type="NCBI Taxonomy" id="1314678"/>
    <lineage>
        <taxon>Eukaryota</taxon>
        <taxon>Fungi</taxon>
        <taxon>Fungi incertae sedis</taxon>
        <taxon>Mucoromycota</taxon>
        <taxon>Mucoromycotina</taxon>
        <taxon>Umbelopsidomycetes</taxon>
        <taxon>Umbelopsidales</taxon>
        <taxon>Umbelopsidaceae</taxon>
        <taxon>Umbelopsis</taxon>
    </lineage>
</organism>
<dbReference type="Gene3D" id="2.60.120.260">
    <property type="entry name" value="Galactose-binding domain-like"/>
    <property type="match status" value="1"/>
</dbReference>
<dbReference type="PANTHER" id="PTHR12911">
    <property type="entry name" value="SAD1/UNC-84-LIKE PROTEIN-RELATED"/>
    <property type="match status" value="1"/>
</dbReference>
<keyword evidence="7" id="KW-1185">Reference proteome</keyword>
<comment type="caution">
    <text evidence="6">The sequence shown here is derived from an EMBL/GenBank/DDBJ whole genome shotgun (WGS) entry which is preliminary data.</text>
</comment>
<evidence type="ECO:0000313" key="7">
    <source>
        <dbReference type="Proteomes" id="UP001206595"/>
    </source>
</evidence>
<comment type="subcellular location">
    <subcellularLocation>
        <location evidence="1">Membrane</location>
    </subcellularLocation>
</comment>
<sequence length="185" mass="20734">MIDEAILKYHQDYLALPDYALASSGARIIPRLTSPTYELEPTENLKWIIHKMIPFRDTSPAITALYPDTNVGQCWPMVGNNGSIGILLSKTIKVTGVTIEHAGKQVLLDRRSAPKNFALWGVYDQGQHVIELASGQYNAEDPIAVQSFPVSPQKPTRVVVIRVKDNWGHPDYTCLYRIRIHGEPI</sequence>
<protein>
    <recommendedName>
        <fullName evidence="5">SUN domain-containing protein</fullName>
    </recommendedName>
</protein>
<accession>A0AAD5E4R2</accession>
<keyword evidence="4" id="KW-0472">Membrane</keyword>
<reference evidence="6" key="1">
    <citation type="submission" date="2021-06" db="EMBL/GenBank/DDBJ databases">
        <authorList>
            <consortium name="DOE Joint Genome Institute"/>
            <person name="Mondo S.J."/>
            <person name="Amses K.R."/>
            <person name="Simmons D.R."/>
            <person name="Longcore J.E."/>
            <person name="Seto K."/>
            <person name="Alves G.H."/>
            <person name="Bonds A.E."/>
            <person name="Quandt C.A."/>
            <person name="Davis W.J."/>
            <person name="Chang Y."/>
            <person name="Letcher P.M."/>
            <person name="Powell M.J."/>
            <person name="Kuo A."/>
            <person name="Labutti K."/>
            <person name="Pangilinan J."/>
            <person name="Andreopoulos W."/>
            <person name="Tritt A."/>
            <person name="Riley R."/>
            <person name="Hundley H."/>
            <person name="Johnson J."/>
            <person name="Lipzen A."/>
            <person name="Barry K."/>
            <person name="Berbee M.L."/>
            <person name="Buchler N.E."/>
            <person name="Grigoriev I.V."/>
            <person name="Spatafora J.W."/>
            <person name="Stajich J.E."/>
            <person name="James T.Y."/>
        </authorList>
    </citation>
    <scope>NUCLEOTIDE SEQUENCE</scope>
    <source>
        <strain evidence="6">AG</strain>
    </source>
</reference>
<keyword evidence="3" id="KW-1133">Transmembrane helix</keyword>
<dbReference type="InterPro" id="IPR012919">
    <property type="entry name" value="SUN_dom"/>
</dbReference>
<evidence type="ECO:0000256" key="2">
    <source>
        <dbReference type="ARBA" id="ARBA00022692"/>
    </source>
</evidence>
<dbReference type="Pfam" id="PF07738">
    <property type="entry name" value="Sad1_UNC"/>
    <property type="match status" value="1"/>
</dbReference>
<evidence type="ECO:0000259" key="5">
    <source>
        <dbReference type="PROSITE" id="PS51469"/>
    </source>
</evidence>
<dbReference type="GO" id="GO:0043495">
    <property type="term" value="F:protein-membrane adaptor activity"/>
    <property type="evidence" value="ECO:0007669"/>
    <property type="project" value="TreeGrafter"/>
</dbReference>
<dbReference type="GeneID" id="75909657"/>
<dbReference type="Proteomes" id="UP001206595">
    <property type="component" value="Unassembled WGS sequence"/>
</dbReference>
<evidence type="ECO:0000256" key="3">
    <source>
        <dbReference type="ARBA" id="ARBA00022989"/>
    </source>
</evidence>
<dbReference type="PANTHER" id="PTHR12911:SF8">
    <property type="entry name" value="KLAROID PROTEIN-RELATED"/>
    <property type="match status" value="1"/>
</dbReference>
<dbReference type="InterPro" id="IPR045119">
    <property type="entry name" value="SUN1-5"/>
</dbReference>
<dbReference type="EMBL" id="MU620952">
    <property type="protein sequence ID" value="KAI8576664.1"/>
    <property type="molecule type" value="Genomic_DNA"/>
</dbReference>
<reference evidence="6" key="2">
    <citation type="journal article" date="2022" name="Proc. Natl. Acad. Sci. U.S.A.">
        <title>Diploid-dominant life cycles characterize the early evolution of Fungi.</title>
        <authorList>
            <person name="Amses K.R."/>
            <person name="Simmons D.R."/>
            <person name="Longcore J.E."/>
            <person name="Mondo S.J."/>
            <person name="Seto K."/>
            <person name="Jeronimo G.H."/>
            <person name="Bonds A.E."/>
            <person name="Quandt C.A."/>
            <person name="Davis W.J."/>
            <person name="Chang Y."/>
            <person name="Federici B.A."/>
            <person name="Kuo A."/>
            <person name="LaButti K."/>
            <person name="Pangilinan J."/>
            <person name="Andreopoulos W."/>
            <person name="Tritt A."/>
            <person name="Riley R."/>
            <person name="Hundley H."/>
            <person name="Johnson J."/>
            <person name="Lipzen A."/>
            <person name="Barry K."/>
            <person name="Lang B.F."/>
            <person name="Cuomo C.A."/>
            <person name="Buchler N.E."/>
            <person name="Grigoriev I.V."/>
            <person name="Spatafora J.W."/>
            <person name="Stajich J.E."/>
            <person name="James T.Y."/>
        </authorList>
    </citation>
    <scope>NUCLEOTIDE SEQUENCE</scope>
    <source>
        <strain evidence="6">AG</strain>
    </source>
</reference>
<evidence type="ECO:0000256" key="1">
    <source>
        <dbReference type="ARBA" id="ARBA00004370"/>
    </source>
</evidence>
<dbReference type="AlphaFoldDB" id="A0AAD5E4R2"/>
<feature type="domain" description="SUN" evidence="5">
    <location>
        <begin position="25"/>
        <end position="185"/>
    </location>
</feature>
<gene>
    <name evidence="6" type="ORF">K450DRAFT_178951</name>
</gene>